<gene>
    <name evidence="3" type="ORF">FA15DRAFT_703782</name>
</gene>
<feature type="transmembrane region" description="Helical" evidence="2">
    <location>
        <begin position="181"/>
        <end position="204"/>
    </location>
</feature>
<keyword evidence="2" id="KW-1133">Transmembrane helix</keyword>
<dbReference type="EMBL" id="ML210187">
    <property type="protein sequence ID" value="TFK25375.1"/>
    <property type="molecule type" value="Genomic_DNA"/>
</dbReference>
<keyword evidence="2" id="KW-0472">Membrane</keyword>
<dbReference type="STRING" id="230819.A0A5C3KYL7"/>
<keyword evidence="4" id="KW-1185">Reference proteome</keyword>
<name>A0A5C3KYL7_COPMA</name>
<evidence type="ECO:0000313" key="3">
    <source>
        <dbReference type="EMBL" id="TFK25375.1"/>
    </source>
</evidence>
<feature type="compositionally biased region" description="Basic and acidic residues" evidence="1">
    <location>
        <begin position="410"/>
        <end position="429"/>
    </location>
</feature>
<feature type="compositionally biased region" description="Polar residues" evidence="1">
    <location>
        <begin position="44"/>
        <end position="80"/>
    </location>
</feature>
<feature type="region of interest" description="Disordered" evidence="1">
    <location>
        <begin position="334"/>
        <end position="442"/>
    </location>
</feature>
<accession>A0A5C3KYL7</accession>
<dbReference type="Proteomes" id="UP000307440">
    <property type="component" value="Unassembled WGS sequence"/>
</dbReference>
<sequence length="442" mass="46317">MSTASETLSPPPSLTDGEGSGTPTPTRPDTSSHPSSTDPETPTQTWNDNAPTITPTVDGNGPESPSSSQVHHSDNGNTVSIDPHSPGSAPPYTPWSPTYHQDPTPAPVPHTPILSTIKTPSTSVWFTPITVTDRNGSIRSTSTRLSSVFQPGAVVTAPPIAEETDAGGTSANRNGLGLNNIAIIVGGTLGGLIALGLLIALIIFMRRPRLKGTSSKPAIDRKYGADFGATTAEKRTFLSEPLTDADIGRPAPGTFVSTAYYPTGGQSHTPSLSSHPSVYSPGGTSVAAPPMHVLGNSAPFTKSTMPMYSSGVMSATNAVNHSLVANNNIAPPVTQTQPYVPPQNWPSGAASLPPPPRPQRSVRGPRQLAAVNRTSSNGSSMSSRTTNSRTTNTAPSDSYKPPLPQTQEVVESREELPPAYDRVFHHQRDLSTNSSTPLLHRS</sequence>
<reference evidence="3 4" key="1">
    <citation type="journal article" date="2019" name="Nat. Ecol. Evol.">
        <title>Megaphylogeny resolves global patterns of mushroom evolution.</title>
        <authorList>
            <person name="Varga T."/>
            <person name="Krizsan K."/>
            <person name="Foldi C."/>
            <person name="Dima B."/>
            <person name="Sanchez-Garcia M."/>
            <person name="Sanchez-Ramirez S."/>
            <person name="Szollosi G.J."/>
            <person name="Szarkandi J.G."/>
            <person name="Papp V."/>
            <person name="Albert L."/>
            <person name="Andreopoulos W."/>
            <person name="Angelini C."/>
            <person name="Antonin V."/>
            <person name="Barry K.W."/>
            <person name="Bougher N.L."/>
            <person name="Buchanan P."/>
            <person name="Buyck B."/>
            <person name="Bense V."/>
            <person name="Catcheside P."/>
            <person name="Chovatia M."/>
            <person name="Cooper J."/>
            <person name="Damon W."/>
            <person name="Desjardin D."/>
            <person name="Finy P."/>
            <person name="Geml J."/>
            <person name="Haridas S."/>
            <person name="Hughes K."/>
            <person name="Justo A."/>
            <person name="Karasinski D."/>
            <person name="Kautmanova I."/>
            <person name="Kiss B."/>
            <person name="Kocsube S."/>
            <person name="Kotiranta H."/>
            <person name="LaButti K.M."/>
            <person name="Lechner B.E."/>
            <person name="Liimatainen K."/>
            <person name="Lipzen A."/>
            <person name="Lukacs Z."/>
            <person name="Mihaltcheva S."/>
            <person name="Morgado L.N."/>
            <person name="Niskanen T."/>
            <person name="Noordeloos M.E."/>
            <person name="Ohm R.A."/>
            <person name="Ortiz-Santana B."/>
            <person name="Ovrebo C."/>
            <person name="Racz N."/>
            <person name="Riley R."/>
            <person name="Savchenko A."/>
            <person name="Shiryaev A."/>
            <person name="Soop K."/>
            <person name="Spirin V."/>
            <person name="Szebenyi C."/>
            <person name="Tomsovsky M."/>
            <person name="Tulloss R.E."/>
            <person name="Uehling J."/>
            <person name="Grigoriev I.V."/>
            <person name="Vagvolgyi C."/>
            <person name="Papp T."/>
            <person name="Martin F.M."/>
            <person name="Miettinen O."/>
            <person name="Hibbett D.S."/>
            <person name="Nagy L.G."/>
        </authorList>
    </citation>
    <scope>NUCLEOTIDE SEQUENCE [LARGE SCALE GENOMIC DNA]</scope>
    <source>
        <strain evidence="3 4">CBS 121175</strain>
    </source>
</reference>
<feature type="compositionally biased region" description="Low complexity" evidence="1">
    <location>
        <begin position="21"/>
        <end position="43"/>
    </location>
</feature>
<protein>
    <submittedName>
        <fullName evidence="3">Uncharacterized protein</fullName>
    </submittedName>
</protein>
<feature type="compositionally biased region" description="Low complexity" evidence="1">
    <location>
        <begin position="372"/>
        <end position="393"/>
    </location>
</feature>
<organism evidence="3 4">
    <name type="scientific">Coprinopsis marcescibilis</name>
    <name type="common">Agaric fungus</name>
    <name type="synonym">Psathyrella marcescibilis</name>
    <dbReference type="NCBI Taxonomy" id="230819"/>
    <lineage>
        <taxon>Eukaryota</taxon>
        <taxon>Fungi</taxon>
        <taxon>Dikarya</taxon>
        <taxon>Basidiomycota</taxon>
        <taxon>Agaricomycotina</taxon>
        <taxon>Agaricomycetes</taxon>
        <taxon>Agaricomycetidae</taxon>
        <taxon>Agaricales</taxon>
        <taxon>Agaricineae</taxon>
        <taxon>Psathyrellaceae</taxon>
        <taxon>Coprinopsis</taxon>
    </lineage>
</organism>
<proteinExistence type="predicted"/>
<keyword evidence="2" id="KW-0812">Transmembrane</keyword>
<feature type="compositionally biased region" description="Polar residues" evidence="1">
    <location>
        <begin position="430"/>
        <end position="442"/>
    </location>
</feature>
<evidence type="ECO:0000256" key="2">
    <source>
        <dbReference type="SAM" id="Phobius"/>
    </source>
</evidence>
<evidence type="ECO:0000256" key="1">
    <source>
        <dbReference type="SAM" id="MobiDB-lite"/>
    </source>
</evidence>
<feature type="region of interest" description="Disordered" evidence="1">
    <location>
        <begin position="1"/>
        <end position="115"/>
    </location>
</feature>
<evidence type="ECO:0000313" key="4">
    <source>
        <dbReference type="Proteomes" id="UP000307440"/>
    </source>
</evidence>
<dbReference type="AlphaFoldDB" id="A0A5C3KYL7"/>